<keyword evidence="5" id="KW-0677">Repeat</keyword>
<feature type="compositionally biased region" description="Low complexity" evidence="10">
    <location>
        <begin position="73"/>
        <end position="83"/>
    </location>
</feature>
<dbReference type="Gene3D" id="1.20.1080.10">
    <property type="entry name" value="Glycerol uptake facilitator protein"/>
    <property type="match status" value="1"/>
</dbReference>
<feature type="transmembrane region" description="Helical" evidence="11">
    <location>
        <begin position="325"/>
        <end position="345"/>
    </location>
</feature>
<dbReference type="Proteomes" id="UP000799302">
    <property type="component" value="Unassembled WGS sequence"/>
</dbReference>
<dbReference type="InterPro" id="IPR000425">
    <property type="entry name" value="MIP"/>
</dbReference>
<keyword evidence="7 11" id="KW-0472">Membrane</keyword>
<feature type="compositionally biased region" description="Polar residues" evidence="10">
    <location>
        <begin position="41"/>
        <end position="72"/>
    </location>
</feature>
<dbReference type="GO" id="GO:0015250">
    <property type="term" value="F:water channel activity"/>
    <property type="evidence" value="ECO:0007669"/>
    <property type="project" value="TreeGrafter"/>
</dbReference>
<gene>
    <name evidence="12" type="ORF">BT63DRAFT_443873</name>
</gene>
<evidence type="ECO:0000256" key="11">
    <source>
        <dbReference type="SAM" id="Phobius"/>
    </source>
</evidence>
<dbReference type="AlphaFoldDB" id="A0A6A6TYK0"/>
<dbReference type="FunFam" id="1.20.1080.10:FF:000014">
    <property type="entry name" value="Aquaporin 1"/>
    <property type="match status" value="1"/>
</dbReference>
<dbReference type="PRINTS" id="PR00783">
    <property type="entry name" value="MINTRINSICP"/>
</dbReference>
<evidence type="ECO:0000256" key="6">
    <source>
        <dbReference type="ARBA" id="ARBA00022989"/>
    </source>
</evidence>
<evidence type="ECO:0000256" key="3">
    <source>
        <dbReference type="ARBA" id="ARBA00022448"/>
    </source>
</evidence>
<dbReference type="PANTHER" id="PTHR19139">
    <property type="entry name" value="AQUAPORIN TRANSPORTER"/>
    <property type="match status" value="1"/>
</dbReference>
<feature type="region of interest" description="Disordered" evidence="10">
    <location>
        <begin position="27"/>
        <end position="83"/>
    </location>
</feature>
<protein>
    <submittedName>
        <fullName evidence="12">Aquaporin-like protein</fullName>
    </submittedName>
</protein>
<dbReference type="PANTHER" id="PTHR19139:SF199">
    <property type="entry name" value="MIP17260P"/>
    <property type="match status" value="1"/>
</dbReference>
<evidence type="ECO:0000256" key="10">
    <source>
        <dbReference type="SAM" id="MobiDB-lite"/>
    </source>
</evidence>
<evidence type="ECO:0000313" key="13">
    <source>
        <dbReference type="Proteomes" id="UP000799302"/>
    </source>
</evidence>
<comment type="similarity">
    <text evidence="2 9">Belongs to the MIP/aquaporin (TC 1.A.8) family.</text>
</comment>
<evidence type="ECO:0000313" key="12">
    <source>
        <dbReference type="EMBL" id="KAF2664063.1"/>
    </source>
</evidence>
<dbReference type="OrthoDB" id="3222at2759"/>
<dbReference type="InterPro" id="IPR023271">
    <property type="entry name" value="Aquaporin-like"/>
</dbReference>
<dbReference type="InterPro" id="IPR034294">
    <property type="entry name" value="Aquaporin_transptr"/>
</dbReference>
<feature type="transmembrane region" description="Helical" evidence="11">
    <location>
        <begin position="193"/>
        <end position="209"/>
    </location>
</feature>
<evidence type="ECO:0000256" key="1">
    <source>
        <dbReference type="ARBA" id="ARBA00004141"/>
    </source>
</evidence>
<proteinExistence type="inferred from homology"/>
<accession>A0A6A6TYK0</accession>
<name>A0A6A6TYK0_9PEZI</name>
<dbReference type="Pfam" id="PF00230">
    <property type="entry name" value="MIP"/>
    <property type="match status" value="1"/>
</dbReference>
<evidence type="ECO:0000256" key="8">
    <source>
        <dbReference type="ARBA" id="ARBA00034651"/>
    </source>
</evidence>
<evidence type="ECO:0000256" key="9">
    <source>
        <dbReference type="RuleBase" id="RU000477"/>
    </source>
</evidence>
<evidence type="ECO:0000256" key="2">
    <source>
        <dbReference type="ARBA" id="ARBA00006175"/>
    </source>
</evidence>
<comment type="catalytic activity">
    <reaction evidence="8">
        <text>H2O(in) = H2O(out)</text>
        <dbReference type="Rhea" id="RHEA:29667"/>
        <dbReference type="ChEBI" id="CHEBI:15377"/>
    </reaction>
</comment>
<keyword evidence="3 9" id="KW-0813">Transport</keyword>
<evidence type="ECO:0000256" key="5">
    <source>
        <dbReference type="ARBA" id="ARBA00022737"/>
    </source>
</evidence>
<organism evidence="12 13">
    <name type="scientific">Microthyrium microscopicum</name>
    <dbReference type="NCBI Taxonomy" id="703497"/>
    <lineage>
        <taxon>Eukaryota</taxon>
        <taxon>Fungi</taxon>
        <taxon>Dikarya</taxon>
        <taxon>Ascomycota</taxon>
        <taxon>Pezizomycotina</taxon>
        <taxon>Dothideomycetes</taxon>
        <taxon>Dothideomycetes incertae sedis</taxon>
        <taxon>Microthyriales</taxon>
        <taxon>Microthyriaceae</taxon>
        <taxon>Microthyrium</taxon>
    </lineage>
</organism>
<dbReference type="GO" id="GO:0005886">
    <property type="term" value="C:plasma membrane"/>
    <property type="evidence" value="ECO:0007669"/>
    <property type="project" value="TreeGrafter"/>
</dbReference>
<keyword evidence="4 9" id="KW-0812">Transmembrane</keyword>
<keyword evidence="13" id="KW-1185">Reference proteome</keyword>
<dbReference type="SUPFAM" id="SSF81338">
    <property type="entry name" value="Aquaporin-like"/>
    <property type="match status" value="1"/>
</dbReference>
<evidence type="ECO:0000256" key="7">
    <source>
        <dbReference type="ARBA" id="ARBA00023136"/>
    </source>
</evidence>
<feature type="transmembrane region" description="Helical" evidence="11">
    <location>
        <begin position="123"/>
        <end position="146"/>
    </location>
</feature>
<comment type="subcellular location">
    <subcellularLocation>
        <location evidence="1">Membrane</location>
        <topology evidence="1">Multi-pass membrane protein</topology>
    </subcellularLocation>
</comment>
<evidence type="ECO:0000256" key="4">
    <source>
        <dbReference type="ARBA" id="ARBA00022692"/>
    </source>
</evidence>
<feature type="transmembrane region" description="Helical" evidence="11">
    <location>
        <begin position="255"/>
        <end position="273"/>
    </location>
</feature>
<sequence length="397" mass="42947">MYILLETLQTKKLVDFATVSATIPKMETPTPLPRTPAQRVPSATGNMSPTGNRAPSNPMSPTEWTPQRTNSIPRRPATTPRRPSILPQWRIDSFEQARQAGQEPEKHPEHRTTVLWNKVRNEAVAFVGEFCGTFMFLFMAFSATSVANASANGTNNNTLTQVPNTSVLLYISLSFGFSLAVNAWAFFRISGGLFNPAVTLGLLFIGAISPFRAAHLFVAQLISAIAAAAVISGLFPGPLAVSTTLSAGTSSVQGVFIEMFLTAQLVFVVYMLGSEKHKATFLAPVGIGLSLFVSELCGVYFTGGSLNPARSFGPAVVTGFDGSHWIYWVGPLMGTLLAWGLFVLLKFAGYETANPGQDFDELETKAFNPPPTPMTIDHVERPSLMRRPTADTVPEEV</sequence>
<reference evidence="12" key="1">
    <citation type="journal article" date="2020" name="Stud. Mycol.">
        <title>101 Dothideomycetes genomes: a test case for predicting lifestyles and emergence of pathogens.</title>
        <authorList>
            <person name="Haridas S."/>
            <person name="Albert R."/>
            <person name="Binder M."/>
            <person name="Bloem J."/>
            <person name="Labutti K."/>
            <person name="Salamov A."/>
            <person name="Andreopoulos B."/>
            <person name="Baker S."/>
            <person name="Barry K."/>
            <person name="Bills G."/>
            <person name="Bluhm B."/>
            <person name="Cannon C."/>
            <person name="Castanera R."/>
            <person name="Culley D."/>
            <person name="Daum C."/>
            <person name="Ezra D."/>
            <person name="Gonzalez J."/>
            <person name="Henrissat B."/>
            <person name="Kuo A."/>
            <person name="Liang C."/>
            <person name="Lipzen A."/>
            <person name="Lutzoni F."/>
            <person name="Magnuson J."/>
            <person name="Mondo S."/>
            <person name="Nolan M."/>
            <person name="Ohm R."/>
            <person name="Pangilinan J."/>
            <person name="Park H.-J."/>
            <person name="Ramirez L."/>
            <person name="Alfaro M."/>
            <person name="Sun H."/>
            <person name="Tritt A."/>
            <person name="Yoshinaga Y."/>
            <person name="Zwiers L.-H."/>
            <person name="Turgeon B."/>
            <person name="Goodwin S."/>
            <person name="Spatafora J."/>
            <person name="Crous P."/>
            <person name="Grigoriev I."/>
        </authorList>
    </citation>
    <scope>NUCLEOTIDE SEQUENCE</scope>
    <source>
        <strain evidence="12">CBS 115976</strain>
    </source>
</reference>
<keyword evidence="6 11" id="KW-1133">Transmembrane helix</keyword>
<dbReference type="EMBL" id="MU004243">
    <property type="protein sequence ID" value="KAF2664063.1"/>
    <property type="molecule type" value="Genomic_DNA"/>
</dbReference>
<feature type="transmembrane region" description="Helical" evidence="11">
    <location>
        <begin position="216"/>
        <end position="235"/>
    </location>
</feature>
<feature type="transmembrane region" description="Helical" evidence="11">
    <location>
        <begin position="280"/>
        <end position="301"/>
    </location>
</feature>